<feature type="region of interest" description="Disordered" evidence="1">
    <location>
        <begin position="23"/>
        <end position="58"/>
    </location>
</feature>
<dbReference type="Proteomes" id="UP000198638">
    <property type="component" value="Unassembled WGS sequence"/>
</dbReference>
<protein>
    <recommendedName>
        <fullName evidence="5">Lipoprotein-attachment site-containing protein</fullName>
    </recommendedName>
</protein>
<sequence length="58" mass="6034">MKKLTVTVLAVCLVMLAESCSGNPPEPILPDGSHRVPVNRVPPVPLVSPVTSTDGARS</sequence>
<evidence type="ECO:0000256" key="1">
    <source>
        <dbReference type="SAM" id="MobiDB-lite"/>
    </source>
</evidence>
<feature type="chain" id="PRO_5011564418" description="Lipoprotein-attachment site-containing protein" evidence="2">
    <location>
        <begin position="20"/>
        <end position="58"/>
    </location>
</feature>
<name>A0A1H4CI33_9BURK</name>
<keyword evidence="4" id="KW-1185">Reference proteome</keyword>
<feature type="signal peptide" evidence="2">
    <location>
        <begin position="1"/>
        <end position="19"/>
    </location>
</feature>
<evidence type="ECO:0000256" key="2">
    <source>
        <dbReference type="SAM" id="SignalP"/>
    </source>
</evidence>
<evidence type="ECO:0000313" key="3">
    <source>
        <dbReference type="EMBL" id="SEA59998.1"/>
    </source>
</evidence>
<evidence type="ECO:0008006" key="5">
    <source>
        <dbReference type="Google" id="ProtNLM"/>
    </source>
</evidence>
<proteinExistence type="predicted"/>
<reference evidence="4" key="1">
    <citation type="submission" date="2016-10" db="EMBL/GenBank/DDBJ databases">
        <authorList>
            <person name="Varghese N."/>
            <person name="Submissions S."/>
        </authorList>
    </citation>
    <scope>NUCLEOTIDE SEQUENCE [LARGE SCALE GENOMIC DNA]</scope>
    <source>
        <strain evidence="4">LMG 24000</strain>
    </source>
</reference>
<evidence type="ECO:0000313" key="4">
    <source>
        <dbReference type="Proteomes" id="UP000198638"/>
    </source>
</evidence>
<dbReference type="EMBL" id="FNRQ01000002">
    <property type="protein sequence ID" value="SEA59998.1"/>
    <property type="molecule type" value="Genomic_DNA"/>
</dbReference>
<keyword evidence="2" id="KW-0732">Signal</keyword>
<accession>A0A1H4CI33</accession>
<dbReference type="AlphaFoldDB" id="A0A1H4CI33"/>
<dbReference type="STRING" id="83784.SAMN05192564_102319"/>
<dbReference type="RefSeq" id="WP_176954107.1">
    <property type="nucleotide sequence ID" value="NZ_FNRQ01000002.1"/>
</dbReference>
<gene>
    <name evidence="3" type="ORF">SAMN05192564_102319</name>
</gene>
<organism evidence="3 4">
    <name type="scientific">Paraburkholderia sartisoli</name>
    <dbReference type="NCBI Taxonomy" id="83784"/>
    <lineage>
        <taxon>Bacteria</taxon>
        <taxon>Pseudomonadati</taxon>
        <taxon>Pseudomonadota</taxon>
        <taxon>Betaproteobacteria</taxon>
        <taxon>Burkholderiales</taxon>
        <taxon>Burkholderiaceae</taxon>
        <taxon>Paraburkholderia</taxon>
    </lineage>
</organism>